<protein>
    <submittedName>
        <fullName evidence="1">Uncharacterized protein</fullName>
    </submittedName>
</protein>
<dbReference type="Proteomes" id="UP000002985">
    <property type="component" value="Unassembled WGS sequence"/>
</dbReference>
<dbReference type="EMBL" id="BAFH01000003">
    <property type="protein sequence ID" value="GAB63104.1"/>
    <property type="molecule type" value="Genomic_DNA"/>
</dbReference>
<reference evidence="1 2" key="1">
    <citation type="journal article" date="2012" name="FEBS Lett.">
        <title>Anammox organism KSU-1 expresses a NirK-type copper-containing nitrite reductase instead of a NirS-type with cytochrome cd1.</title>
        <authorList>
            <person name="Hira D."/>
            <person name="Toh H."/>
            <person name="Migita C.T."/>
            <person name="Okubo H."/>
            <person name="Nishiyama T."/>
            <person name="Hattori M."/>
            <person name="Furukawa K."/>
            <person name="Fujii T."/>
        </authorList>
    </citation>
    <scope>NUCLEOTIDE SEQUENCE [LARGE SCALE GENOMIC DNA]</scope>
</reference>
<accession>I3IN09</accession>
<proteinExistence type="predicted"/>
<evidence type="ECO:0000313" key="1">
    <source>
        <dbReference type="EMBL" id="GAB63104.1"/>
    </source>
</evidence>
<comment type="caution">
    <text evidence="1">The sequence shown here is derived from an EMBL/GenBank/DDBJ whole genome shotgun (WGS) entry which is preliminary data.</text>
</comment>
<evidence type="ECO:0000313" key="2">
    <source>
        <dbReference type="Proteomes" id="UP000002985"/>
    </source>
</evidence>
<dbReference type="eggNOG" id="ENOG502ZAKV">
    <property type="taxonomic scope" value="Bacteria"/>
</dbReference>
<dbReference type="AlphaFoldDB" id="I3IN09"/>
<gene>
    <name evidence="1" type="ORF">KSU1_C1508</name>
</gene>
<sequence length="313" mass="33248">MLTRRRIVVAKIESVEGTAETLANADGGILAIDPKVDVDIKMHARNPVMATLSRLADVAGAQLARLTFKVEIKGPGAAYSASVVPALAKYLRACGFAETLDVTPGSEKATYKPASTGAPCLTIGCYEDGVIKQLVGARGNVKFTGKAGEPVFAEFDFLGVWGGLTDGAMLTPTYESTIPPVFLSASFTIAAYSAILAGIDIDMANTLHLRNDVNKPAGYLSTVITNRDPNGKFDPEMALVATHDWYGRWKGGTTGALSLGNIGSTQYNRYKITAPKVVYRKVSDAEREGVVVADTAFQLAMNTGDDEVVLEFS</sequence>
<name>I3IN09_9BACT</name>
<organism evidence="1 2">
    <name type="scientific">Candidatus Jettenia caeni</name>
    <dbReference type="NCBI Taxonomy" id="247490"/>
    <lineage>
        <taxon>Bacteria</taxon>
        <taxon>Pseudomonadati</taxon>
        <taxon>Planctomycetota</taxon>
        <taxon>Candidatus Brocadiia</taxon>
        <taxon>Candidatus Brocadiales</taxon>
        <taxon>Candidatus Brocadiaceae</taxon>
        <taxon>Candidatus Jettenia</taxon>
    </lineage>
</organism>
<dbReference type="STRING" id="247490.KSU1_C1508"/>
<keyword evidence="2" id="KW-1185">Reference proteome</keyword>